<sequence>MQTHARWVAIHVPRGRCESLLWVGMMEPNQGNWYIDCFLVLSHDRLEFNTKVSNMNDPFVAQQWQELCERVQQSATYAGKSNPGLEQQIAGSVNDFCSSAPPSRYSELLTRVADAARLAISWSHKSRDERVESRVHADEMVDECGDESFPASDPPEWSGAHA</sequence>
<dbReference type="Proteomes" id="UP001158067">
    <property type="component" value="Unassembled WGS sequence"/>
</dbReference>
<evidence type="ECO:0000256" key="1">
    <source>
        <dbReference type="SAM" id="MobiDB-lite"/>
    </source>
</evidence>
<dbReference type="EMBL" id="FXUG01000007">
    <property type="protein sequence ID" value="SMP61608.1"/>
    <property type="molecule type" value="Genomic_DNA"/>
</dbReference>
<organism evidence="2 3">
    <name type="scientific">Neorhodopirellula lusitana</name>
    <dbReference type="NCBI Taxonomy" id="445327"/>
    <lineage>
        <taxon>Bacteria</taxon>
        <taxon>Pseudomonadati</taxon>
        <taxon>Planctomycetota</taxon>
        <taxon>Planctomycetia</taxon>
        <taxon>Pirellulales</taxon>
        <taxon>Pirellulaceae</taxon>
        <taxon>Neorhodopirellula</taxon>
    </lineage>
</organism>
<evidence type="ECO:0000313" key="3">
    <source>
        <dbReference type="Proteomes" id="UP001158067"/>
    </source>
</evidence>
<protein>
    <submittedName>
        <fullName evidence="2">Uncharacterized protein</fullName>
    </submittedName>
</protein>
<evidence type="ECO:0000313" key="2">
    <source>
        <dbReference type="EMBL" id="SMP61608.1"/>
    </source>
</evidence>
<reference evidence="2 3" key="1">
    <citation type="submission" date="2017-05" db="EMBL/GenBank/DDBJ databases">
        <authorList>
            <person name="Varghese N."/>
            <person name="Submissions S."/>
        </authorList>
    </citation>
    <scope>NUCLEOTIDE SEQUENCE [LARGE SCALE GENOMIC DNA]</scope>
    <source>
        <strain evidence="2 3">DSM 25457</strain>
    </source>
</reference>
<name>A0ABY1Q9K9_9BACT</name>
<accession>A0ABY1Q9K9</accession>
<feature type="region of interest" description="Disordered" evidence="1">
    <location>
        <begin position="141"/>
        <end position="162"/>
    </location>
</feature>
<proteinExistence type="predicted"/>
<gene>
    <name evidence="2" type="ORF">SAMN06265222_107123</name>
</gene>
<keyword evidence="3" id="KW-1185">Reference proteome</keyword>
<comment type="caution">
    <text evidence="2">The sequence shown here is derived from an EMBL/GenBank/DDBJ whole genome shotgun (WGS) entry which is preliminary data.</text>
</comment>